<protein>
    <submittedName>
        <fullName evidence="1">Uncharacterized protein</fullName>
    </submittedName>
</protein>
<name>F4G948_ALIDK</name>
<dbReference type="eggNOG" id="ENOG5032RPP">
    <property type="taxonomic scope" value="Bacteria"/>
</dbReference>
<proteinExistence type="predicted"/>
<dbReference type="OrthoDB" id="8971000at2"/>
<dbReference type="RefSeq" id="WP_013722616.1">
    <property type="nucleotide sequence ID" value="NC_015422.1"/>
</dbReference>
<dbReference type="Proteomes" id="UP000007938">
    <property type="component" value="Chromosome"/>
</dbReference>
<evidence type="ECO:0000313" key="1">
    <source>
        <dbReference type="EMBL" id="AEB85638.1"/>
    </source>
</evidence>
<dbReference type="EMBL" id="CP002657">
    <property type="protein sequence ID" value="AEB85638.1"/>
    <property type="molecule type" value="Genomic_DNA"/>
</dbReference>
<dbReference type="HOGENOM" id="CLU_2245536_0_0_4"/>
<reference evidence="1 2" key="1">
    <citation type="journal article" date="2011" name="J. Bacteriol.">
        <title>Genome Sequences of Alicycliphilus denitrificans Strains BC and K601T.</title>
        <authorList>
            <person name="Oosterkamp M.J."/>
            <person name="Veuskens T."/>
            <person name="Plugge C.M."/>
            <person name="Langenhoff A.A."/>
            <person name="Gerritse J."/>
            <person name="van Berkel W.J."/>
            <person name="Pieper D.H."/>
            <person name="Junca H."/>
            <person name="Goodwin L.A."/>
            <person name="Daligault H.E."/>
            <person name="Bruce D.C."/>
            <person name="Detter J.C."/>
            <person name="Tapia R."/>
            <person name="Han C.S."/>
            <person name="Land M.L."/>
            <person name="Hauser L.J."/>
            <person name="Smidt H."/>
            <person name="Stams A.J."/>
        </authorList>
    </citation>
    <scope>NUCLEOTIDE SEQUENCE [LARGE SCALE GENOMIC DNA]</scope>
    <source>
        <strain evidence="2">DSM 14773 / CIP 107495 / K601</strain>
    </source>
</reference>
<accession>F4G948</accession>
<gene>
    <name evidence="1" type="ordered locus">Alide2_3297</name>
</gene>
<dbReference type="KEGG" id="adk:Alide2_3297"/>
<organism evidence="1 2">
    <name type="scientific">Alicycliphilus denitrificans (strain DSM 14773 / CIP 107495 / K601)</name>
    <dbReference type="NCBI Taxonomy" id="596154"/>
    <lineage>
        <taxon>Bacteria</taxon>
        <taxon>Pseudomonadati</taxon>
        <taxon>Pseudomonadota</taxon>
        <taxon>Betaproteobacteria</taxon>
        <taxon>Burkholderiales</taxon>
        <taxon>Comamonadaceae</taxon>
        <taxon>Alicycliphilus</taxon>
    </lineage>
</organism>
<evidence type="ECO:0000313" key="2">
    <source>
        <dbReference type="Proteomes" id="UP000007938"/>
    </source>
</evidence>
<keyword evidence="2" id="KW-1185">Reference proteome</keyword>
<dbReference type="AlphaFoldDB" id="F4G948"/>
<reference evidence="1 2" key="2">
    <citation type="submission" date="2011-04" db="EMBL/GenBank/DDBJ databases">
        <title>Complete sequence of chromosome of Alicycliphilus denitrificans K601.</title>
        <authorList>
            <consortium name="US DOE Joint Genome Institute"/>
            <person name="Lucas S."/>
            <person name="Han J."/>
            <person name="Lapidus A."/>
            <person name="Cheng J.-F."/>
            <person name="Goodwin L."/>
            <person name="Pitluck S."/>
            <person name="Peters L."/>
            <person name="Zeytun A."/>
            <person name="Detter J.C."/>
            <person name="Han C."/>
            <person name="Tapia R."/>
            <person name="Land M."/>
            <person name="Hauser L."/>
            <person name="Kyrpides N."/>
            <person name="Ivanova N."/>
            <person name="Mikhailova N."/>
            <person name="Pagani I."/>
            <person name="Oosterkamp M."/>
            <person name="Pieper D."/>
            <person name="van Berkel W."/>
            <person name="Langenhoff A."/>
            <person name="Smidt H."/>
            <person name="Stams A."/>
            <person name="Woyke T."/>
        </authorList>
    </citation>
    <scope>NUCLEOTIDE SEQUENCE [LARGE SCALE GENOMIC DNA]</scope>
    <source>
        <strain evidence="2">DSM 14773 / CIP 107495 / K601</strain>
    </source>
</reference>
<sequence length="106" mass="11683">MPIHYTVLQLLNAAHGSLAEIELAHPDLSEGSGTRWLWIESATVMSLQIVGGGGNPSKRIFDHAVLTLDGHHGELAWPSGRREALSVDHGRALRPEFQRLVHQHLN</sequence>